<sequence>MPKLVLMPQFTQVAIKSLPYTAEQASAVQAVYEAGKETRRTFTANDPKDQAAATELLKKEGLDEEARQALESRWRVHTSRRWGKKYRVLVQCRSGYSTEARQETEDRRKKENNGTPSKKKWSRAVAYDFTGCLAHADITFSGDGDKHVLRVVGHLQHNTDCMGGDLKRIPAIPLHKHVKEVALRQLKDGSSLTAIQARNIELHSNRQYREQASTDPLRANFRYELLPSDMRSLYRAHHLTQGIDVRTPPEMNIDLWMKPSSAKYRPDFHQSVFLYEARTATNDRFKLCICTPEMEEAAWMYVHESQLILDGTFGLSNVRILVWIAMGITKAGKGVPVVFMLFSAPSGAKATHAAYNTAVITELLLSWKTWMSSRPLAKGRTFMPWMAITDADPKERGALIVVWPLIILLLCLFHLKQSWTNKRRILARTAVDVEKWKTVVMDGVHSLESSLIDSTDHASAKALLDAKIVEFTFLSKKDESKKIAEAGLMYLAYLGTYWMPLGIWQSWSAFGRLAAAARLNVPVKSILSTTNHLESFNGKLKNKEVASAQHSRHRLRSDILCHHLVFNVLPRLFAQLRIRANFHDWTQDRFRQAAGGAPIPPTHAGPRPKVPVAYFLANDSRTASAVDIIESRRLVAIKSGRPFEVWATCATSGAIMSDEQYPRYWLTLHATGSATCTCPDWLQRGGACKHMRSLAAATKLQVASEVETAGTTAYHLPVSLEAANQVRERNEAWYSGRPHLAPTAPLCPRTYPHGYTALDPPPTMTVAASTDPTSTVVLPPPDDPDNSDPQPSLEDAMDLAVNSEPLDEPDVEGQAPDDGDEAAVRQDAQENVVAVELQLQQRTQLDMQLLLPRLYGLYGTLSDMSSLDTTDELVAFHSLIDKIGDRLRQVTSRPPNVEAPCKPEHPTEVPAATSSTATLRADDSDRDGRQSPPRKRMRPNAWSSNVRPLSPESKQERKDSHSIL</sequence>
<accession>A0ACB8R365</accession>
<reference evidence="1" key="2">
    <citation type="journal article" date="2022" name="New Phytol.">
        <title>Evolutionary transition to the ectomycorrhizal habit in the genomes of a hyperdiverse lineage of mushroom-forming fungi.</title>
        <authorList>
            <person name="Looney B."/>
            <person name="Miyauchi S."/>
            <person name="Morin E."/>
            <person name="Drula E."/>
            <person name="Courty P.E."/>
            <person name="Kohler A."/>
            <person name="Kuo A."/>
            <person name="LaButti K."/>
            <person name="Pangilinan J."/>
            <person name="Lipzen A."/>
            <person name="Riley R."/>
            <person name="Andreopoulos W."/>
            <person name="He G."/>
            <person name="Johnson J."/>
            <person name="Nolan M."/>
            <person name="Tritt A."/>
            <person name="Barry K.W."/>
            <person name="Grigoriev I.V."/>
            <person name="Nagy L.G."/>
            <person name="Hibbett D."/>
            <person name="Henrissat B."/>
            <person name="Matheny P.B."/>
            <person name="Labbe J."/>
            <person name="Martin F.M."/>
        </authorList>
    </citation>
    <scope>NUCLEOTIDE SEQUENCE</scope>
    <source>
        <strain evidence="1">FP105234-sp</strain>
    </source>
</reference>
<organism evidence="1 2">
    <name type="scientific">Auriscalpium vulgare</name>
    <dbReference type="NCBI Taxonomy" id="40419"/>
    <lineage>
        <taxon>Eukaryota</taxon>
        <taxon>Fungi</taxon>
        <taxon>Dikarya</taxon>
        <taxon>Basidiomycota</taxon>
        <taxon>Agaricomycotina</taxon>
        <taxon>Agaricomycetes</taxon>
        <taxon>Russulales</taxon>
        <taxon>Auriscalpiaceae</taxon>
        <taxon>Auriscalpium</taxon>
    </lineage>
</organism>
<evidence type="ECO:0000313" key="1">
    <source>
        <dbReference type="EMBL" id="KAI0038559.1"/>
    </source>
</evidence>
<name>A0ACB8R365_9AGAM</name>
<dbReference type="Proteomes" id="UP000814033">
    <property type="component" value="Unassembled WGS sequence"/>
</dbReference>
<keyword evidence="2" id="KW-1185">Reference proteome</keyword>
<evidence type="ECO:0000313" key="2">
    <source>
        <dbReference type="Proteomes" id="UP000814033"/>
    </source>
</evidence>
<reference evidence="1" key="1">
    <citation type="submission" date="2021-02" db="EMBL/GenBank/DDBJ databases">
        <authorList>
            <consortium name="DOE Joint Genome Institute"/>
            <person name="Ahrendt S."/>
            <person name="Looney B.P."/>
            <person name="Miyauchi S."/>
            <person name="Morin E."/>
            <person name="Drula E."/>
            <person name="Courty P.E."/>
            <person name="Chicoki N."/>
            <person name="Fauchery L."/>
            <person name="Kohler A."/>
            <person name="Kuo A."/>
            <person name="Labutti K."/>
            <person name="Pangilinan J."/>
            <person name="Lipzen A."/>
            <person name="Riley R."/>
            <person name="Andreopoulos W."/>
            <person name="He G."/>
            <person name="Johnson J."/>
            <person name="Barry K.W."/>
            <person name="Grigoriev I.V."/>
            <person name="Nagy L."/>
            <person name="Hibbett D."/>
            <person name="Henrissat B."/>
            <person name="Matheny P.B."/>
            <person name="Labbe J."/>
            <person name="Martin F."/>
        </authorList>
    </citation>
    <scope>NUCLEOTIDE SEQUENCE</scope>
    <source>
        <strain evidence="1">FP105234-sp</strain>
    </source>
</reference>
<dbReference type="EMBL" id="MU276465">
    <property type="protein sequence ID" value="KAI0038559.1"/>
    <property type="molecule type" value="Genomic_DNA"/>
</dbReference>
<protein>
    <submittedName>
        <fullName evidence="1">Uncharacterized protein</fullName>
    </submittedName>
</protein>
<gene>
    <name evidence="1" type="ORF">FA95DRAFT_1585462</name>
</gene>
<proteinExistence type="predicted"/>
<comment type="caution">
    <text evidence="1">The sequence shown here is derived from an EMBL/GenBank/DDBJ whole genome shotgun (WGS) entry which is preliminary data.</text>
</comment>